<accession>A0AA44WIZ6</accession>
<reference evidence="2 3" key="1">
    <citation type="submission" date="2017-12" db="EMBL/GenBank/DDBJ databases">
        <title>Comparative genomics yields insights into virulence evolution of Verticillium dahliae.</title>
        <authorList>
            <person name="Fan R."/>
            <person name="Armitage A.D."/>
            <person name="Cascant-Lopez E."/>
            <person name="Sobczyk M."/>
            <person name="Cockerton H.M."/>
            <person name="Harrison R.J."/>
        </authorList>
    </citation>
    <scope>NUCLEOTIDE SEQUENCE [LARGE SCALE GENOMIC DNA]</scope>
    <source>
        <strain evidence="2 3">12008</strain>
    </source>
</reference>
<evidence type="ECO:0000313" key="3">
    <source>
        <dbReference type="Proteomes" id="UP000236305"/>
    </source>
</evidence>
<evidence type="ECO:0000256" key="1">
    <source>
        <dbReference type="SAM" id="MobiDB-lite"/>
    </source>
</evidence>
<gene>
    <name evidence="2" type="ORF">BJF96_g4223</name>
</gene>
<protein>
    <submittedName>
        <fullName evidence="2">Uncharacterized protein</fullName>
    </submittedName>
</protein>
<sequence>MALQKGHNPSVPAPQQRAQQQMTPSGVASLFDSPSAGVIEQ</sequence>
<name>A0AA44WIZ6_VERDA</name>
<proteinExistence type="predicted"/>
<dbReference type="Proteomes" id="UP000236305">
    <property type="component" value="Unassembled WGS sequence"/>
</dbReference>
<organism evidence="2 3">
    <name type="scientific">Verticillium dahliae</name>
    <name type="common">Verticillium wilt</name>
    <dbReference type="NCBI Taxonomy" id="27337"/>
    <lineage>
        <taxon>Eukaryota</taxon>
        <taxon>Fungi</taxon>
        <taxon>Dikarya</taxon>
        <taxon>Ascomycota</taxon>
        <taxon>Pezizomycotina</taxon>
        <taxon>Sordariomycetes</taxon>
        <taxon>Hypocreomycetidae</taxon>
        <taxon>Glomerellales</taxon>
        <taxon>Plectosphaerellaceae</taxon>
        <taxon>Verticillium</taxon>
    </lineage>
</organism>
<feature type="compositionally biased region" description="Polar residues" evidence="1">
    <location>
        <begin position="16"/>
        <end position="26"/>
    </location>
</feature>
<dbReference type="AlphaFoldDB" id="A0AA44WIZ6"/>
<comment type="caution">
    <text evidence="2">The sequence shown here is derived from an EMBL/GenBank/DDBJ whole genome shotgun (WGS) entry which is preliminary data.</text>
</comment>
<evidence type="ECO:0000313" key="2">
    <source>
        <dbReference type="EMBL" id="PNH32414.1"/>
    </source>
</evidence>
<dbReference type="EMBL" id="MPSH01000012">
    <property type="protein sequence ID" value="PNH32414.1"/>
    <property type="molecule type" value="Genomic_DNA"/>
</dbReference>
<feature type="region of interest" description="Disordered" evidence="1">
    <location>
        <begin position="1"/>
        <end position="41"/>
    </location>
</feature>